<evidence type="ECO:0000259" key="11">
    <source>
        <dbReference type="PROSITE" id="PS51998"/>
    </source>
</evidence>
<evidence type="ECO:0000256" key="6">
    <source>
        <dbReference type="ARBA" id="ARBA00022912"/>
    </source>
</evidence>
<keyword evidence="5" id="KW-0378">Hydrolase</keyword>
<dbReference type="PROSITE" id="PS51998">
    <property type="entry name" value="DEK_C"/>
    <property type="match status" value="1"/>
</dbReference>
<accession>H2Z631</accession>
<organism evidence="12 13">
    <name type="scientific">Ciona savignyi</name>
    <name type="common">Pacific transparent sea squirt</name>
    <dbReference type="NCBI Taxonomy" id="51511"/>
    <lineage>
        <taxon>Eukaryota</taxon>
        <taxon>Metazoa</taxon>
        <taxon>Chordata</taxon>
        <taxon>Tunicata</taxon>
        <taxon>Ascidiacea</taxon>
        <taxon>Phlebobranchia</taxon>
        <taxon>Cionidae</taxon>
        <taxon>Ciona</taxon>
    </lineage>
</organism>
<comment type="catalytic activity">
    <reaction evidence="8">
        <text>O-phospho-L-threonyl-[protein] + H2O = L-threonyl-[protein] + phosphate</text>
        <dbReference type="Rhea" id="RHEA:47004"/>
        <dbReference type="Rhea" id="RHEA-COMP:11060"/>
        <dbReference type="Rhea" id="RHEA-COMP:11605"/>
        <dbReference type="ChEBI" id="CHEBI:15377"/>
        <dbReference type="ChEBI" id="CHEBI:30013"/>
        <dbReference type="ChEBI" id="CHEBI:43474"/>
        <dbReference type="ChEBI" id="CHEBI:61977"/>
        <dbReference type="EC" id="3.1.3.16"/>
    </reaction>
</comment>
<dbReference type="SMART" id="SM00195">
    <property type="entry name" value="DSPc"/>
    <property type="match status" value="1"/>
</dbReference>
<dbReference type="Proteomes" id="UP000007875">
    <property type="component" value="Unassembled WGS sequence"/>
</dbReference>
<dbReference type="InterPro" id="IPR016130">
    <property type="entry name" value="Tyr_Pase_AS"/>
</dbReference>
<evidence type="ECO:0000256" key="5">
    <source>
        <dbReference type="ARBA" id="ARBA00022801"/>
    </source>
</evidence>
<dbReference type="Pfam" id="PF23040">
    <property type="entry name" value="PH_SSH1-like_1st"/>
    <property type="match status" value="1"/>
</dbReference>
<dbReference type="OMA" id="STICWHA"/>
<keyword evidence="7" id="KW-0206">Cytoskeleton</keyword>
<dbReference type="InterPro" id="IPR029021">
    <property type="entry name" value="Prot-tyrosine_phosphatase-like"/>
</dbReference>
<dbReference type="PROSITE" id="PS00383">
    <property type="entry name" value="TYR_PHOSPHATASE_1"/>
    <property type="match status" value="1"/>
</dbReference>
<dbReference type="InterPro" id="IPR043588">
    <property type="entry name" value="SSH-N"/>
</dbReference>
<keyword evidence="4" id="KW-0963">Cytoplasm</keyword>
<feature type="domain" description="Tyrosine specific protein phosphatases" evidence="10">
    <location>
        <begin position="298"/>
        <end position="366"/>
    </location>
</feature>
<dbReference type="AlphaFoldDB" id="H2Z631"/>
<comment type="similarity">
    <text evidence="2">Belongs to the protein-tyrosine phosphatase family.</text>
</comment>
<dbReference type="eggNOG" id="KOG1716">
    <property type="taxonomic scope" value="Eukaryota"/>
</dbReference>
<sequence length="372" mass="43619">NFFAGELQTHLHAIFHHLREQDSIKLAVRLESWNEEHRRYLVIVSTTGRQDTEENIIVGCDFPTKESKVCTIGLVLPIWCDTTIQLDGDGGYKVLSHEKTHTFKPVSVQAMWSALQALHKCKDTAQKHNYYEGSLFLTWTCYYTSKIKSNRVYINEWEYSEDLWTRKPNYFEMKDAERVSVETLIRDRLKQVMMTMDLDNCTCKQVRLELENVIDMDLTAYKRYIDTEMFNILGQMDCPTKILDYLYLGSGWNASNLEELERFGVRVDNFFPDDFTYKNIRLHDLEASNLLQHWHGTWRFIDQARRSEGKCLVHCKMGISRSSATVAAYLMKERLWTKKKALEFVVGLRSIAHPNPAFLDQLDEYEGMVFAR</sequence>
<dbReference type="Pfam" id="PF08766">
    <property type="entry name" value="DEK_C"/>
    <property type="match status" value="1"/>
</dbReference>
<evidence type="ECO:0000256" key="3">
    <source>
        <dbReference type="ARBA" id="ARBA00013081"/>
    </source>
</evidence>
<dbReference type="InterPro" id="IPR020422">
    <property type="entry name" value="TYR_PHOSPHATASE_DUAL_dom"/>
</dbReference>
<comment type="subcellular location">
    <subcellularLocation>
        <location evidence="1">Cytoplasm</location>
        <location evidence="1">Cytoskeleton</location>
    </subcellularLocation>
</comment>
<dbReference type="PANTHER" id="PTHR45864:SF2">
    <property type="entry name" value="PROTEIN PHOSPHATASE SLINGSHOT"/>
    <property type="match status" value="1"/>
</dbReference>
<feature type="domain" description="Tyrosine-protein phosphatase" evidence="9">
    <location>
        <begin position="238"/>
        <end position="371"/>
    </location>
</feature>
<evidence type="ECO:0000256" key="8">
    <source>
        <dbReference type="ARBA" id="ARBA00048336"/>
    </source>
</evidence>
<evidence type="ECO:0000259" key="10">
    <source>
        <dbReference type="PROSITE" id="PS50056"/>
    </source>
</evidence>
<dbReference type="Gene3D" id="3.90.190.10">
    <property type="entry name" value="Protein tyrosine phosphatase superfamily"/>
    <property type="match status" value="1"/>
</dbReference>
<evidence type="ECO:0000313" key="12">
    <source>
        <dbReference type="Ensembl" id="ENSCSAVP00000013043.1"/>
    </source>
</evidence>
<reference evidence="12" key="3">
    <citation type="submission" date="2025-09" db="UniProtKB">
        <authorList>
            <consortium name="Ensembl"/>
        </authorList>
    </citation>
    <scope>IDENTIFICATION</scope>
</reference>
<reference evidence="12" key="2">
    <citation type="submission" date="2025-08" db="UniProtKB">
        <authorList>
            <consortium name="Ensembl"/>
        </authorList>
    </citation>
    <scope>IDENTIFICATION</scope>
</reference>
<feature type="domain" description="DEK-C" evidence="11">
    <location>
        <begin position="179"/>
        <end position="234"/>
    </location>
</feature>
<dbReference type="PROSITE" id="PS50054">
    <property type="entry name" value="TYR_PHOSPHATASE_DUAL"/>
    <property type="match status" value="1"/>
</dbReference>
<reference evidence="13" key="1">
    <citation type="submission" date="2003-08" db="EMBL/GenBank/DDBJ databases">
        <authorList>
            <person name="Birren B."/>
            <person name="Nusbaum C."/>
            <person name="Abebe A."/>
            <person name="Abouelleil A."/>
            <person name="Adekoya E."/>
            <person name="Ait-zahra M."/>
            <person name="Allen N."/>
            <person name="Allen T."/>
            <person name="An P."/>
            <person name="Anderson M."/>
            <person name="Anderson S."/>
            <person name="Arachchi H."/>
            <person name="Armbruster J."/>
            <person name="Bachantsang P."/>
            <person name="Baldwin J."/>
            <person name="Barry A."/>
            <person name="Bayul T."/>
            <person name="Blitshsteyn B."/>
            <person name="Bloom T."/>
            <person name="Blye J."/>
            <person name="Boguslavskiy L."/>
            <person name="Borowsky M."/>
            <person name="Boukhgalter B."/>
            <person name="Brunache A."/>
            <person name="Butler J."/>
            <person name="Calixte N."/>
            <person name="Calvo S."/>
            <person name="Camarata J."/>
            <person name="Campo K."/>
            <person name="Chang J."/>
            <person name="Cheshatsang Y."/>
            <person name="Citroen M."/>
            <person name="Collymore A."/>
            <person name="Considine T."/>
            <person name="Cook A."/>
            <person name="Cooke P."/>
            <person name="Corum B."/>
            <person name="Cuomo C."/>
            <person name="David R."/>
            <person name="Dawoe T."/>
            <person name="Degray S."/>
            <person name="Dodge S."/>
            <person name="Dooley K."/>
            <person name="Dorje P."/>
            <person name="Dorjee K."/>
            <person name="Dorris L."/>
            <person name="Duffey N."/>
            <person name="Dupes A."/>
            <person name="Elkins T."/>
            <person name="Engels R."/>
            <person name="Erickson J."/>
            <person name="Farina A."/>
            <person name="Faro S."/>
            <person name="Ferreira P."/>
            <person name="Fischer H."/>
            <person name="Fitzgerald M."/>
            <person name="Foley K."/>
            <person name="Gage D."/>
            <person name="Galagan J."/>
            <person name="Gearin G."/>
            <person name="Gnerre S."/>
            <person name="Gnirke A."/>
            <person name="Goyette A."/>
            <person name="Graham J."/>
            <person name="Grandbois E."/>
            <person name="Gyaltsen K."/>
            <person name="Hafez N."/>
            <person name="Hagopian D."/>
            <person name="Hagos B."/>
            <person name="Hall J."/>
            <person name="Hatcher B."/>
            <person name="Heller A."/>
            <person name="Higgins H."/>
            <person name="Honan T."/>
            <person name="Horn A."/>
            <person name="Houde N."/>
            <person name="Hughes L."/>
            <person name="Hulme W."/>
            <person name="Husby E."/>
            <person name="Iliev I."/>
            <person name="Jaffe D."/>
            <person name="Jones C."/>
            <person name="Kamal M."/>
            <person name="Kamat A."/>
            <person name="Kamvysselis M."/>
            <person name="Karlsson E."/>
            <person name="Kells C."/>
            <person name="Kieu A."/>
            <person name="Kisner P."/>
            <person name="Kodira C."/>
            <person name="Kulbokas E."/>
            <person name="Labutti K."/>
            <person name="Lama D."/>
            <person name="Landers T."/>
            <person name="Leger J."/>
            <person name="Levine S."/>
            <person name="Lewis D."/>
            <person name="Lewis T."/>
            <person name="Lindblad-toh K."/>
            <person name="Liu X."/>
            <person name="Lokyitsang T."/>
            <person name="Lokyitsang Y."/>
            <person name="Lucien O."/>
            <person name="Lui A."/>
            <person name="Ma L.J."/>
            <person name="Mabbitt R."/>
            <person name="Macdonald J."/>
            <person name="Maclean C."/>
            <person name="Major J."/>
            <person name="Manning J."/>
            <person name="Marabella R."/>
            <person name="Maru K."/>
            <person name="Matthews C."/>
            <person name="Mauceli E."/>
            <person name="Mccarthy M."/>
            <person name="Mcdonough S."/>
            <person name="Mcghee T."/>
            <person name="Meldrim J."/>
            <person name="Meneus L."/>
            <person name="Mesirov J."/>
            <person name="Mihalev A."/>
            <person name="Mihova T."/>
            <person name="Mikkelsen T."/>
            <person name="Mlenga V."/>
            <person name="Moru K."/>
            <person name="Mozes J."/>
            <person name="Mulrain L."/>
            <person name="Munson G."/>
            <person name="Naylor J."/>
            <person name="Newes C."/>
            <person name="Nguyen C."/>
            <person name="Nguyen N."/>
            <person name="Nguyen T."/>
            <person name="Nicol R."/>
            <person name="Nielsen C."/>
            <person name="Nizzari M."/>
            <person name="Norbu C."/>
            <person name="Norbu N."/>
            <person name="O'donnell P."/>
            <person name="Okoawo O."/>
            <person name="O'leary S."/>
            <person name="Omotosho B."/>
            <person name="O'neill K."/>
            <person name="Osman S."/>
            <person name="Parker S."/>
            <person name="Perrin D."/>
            <person name="Phunkhang P."/>
            <person name="Piqani B."/>
            <person name="Purcell S."/>
            <person name="Rachupka T."/>
            <person name="Ramasamy U."/>
            <person name="Rameau R."/>
            <person name="Ray V."/>
            <person name="Raymond C."/>
            <person name="Retta R."/>
            <person name="Richardson S."/>
            <person name="Rise C."/>
            <person name="Rodriguez J."/>
            <person name="Rogers J."/>
            <person name="Rogov P."/>
            <person name="Rutman M."/>
            <person name="Schupbach R."/>
            <person name="Seaman C."/>
            <person name="Settipalli S."/>
            <person name="Sharpe T."/>
            <person name="Sheridan J."/>
            <person name="Sherpa N."/>
            <person name="Shi J."/>
            <person name="Smirnov S."/>
            <person name="Smith C."/>
            <person name="Sougnez C."/>
            <person name="Spencer B."/>
            <person name="Stalker J."/>
            <person name="Stange-thomann N."/>
            <person name="Stavropoulos S."/>
            <person name="Stetson K."/>
            <person name="Stone C."/>
            <person name="Stone S."/>
            <person name="Stubbs M."/>
            <person name="Talamas J."/>
            <person name="Tchuinga P."/>
            <person name="Tenzing P."/>
            <person name="Tesfaye S."/>
            <person name="Theodore J."/>
            <person name="Thoulutsang Y."/>
            <person name="Topham K."/>
            <person name="Towey S."/>
            <person name="Tsamla T."/>
            <person name="Tsomo N."/>
            <person name="Vallee D."/>
            <person name="Vassiliev H."/>
            <person name="Venkataraman V."/>
            <person name="Vinson J."/>
            <person name="Vo A."/>
            <person name="Wade C."/>
            <person name="Wang S."/>
            <person name="Wangchuk T."/>
            <person name="Wangdi T."/>
            <person name="Whittaker C."/>
            <person name="Wilkinson J."/>
            <person name="Wu Y."/>
            <person name="Wyman D."/>
            <person name="Yadav S."/>
            <person name="Yang S."/>
            <person name="Yang X."/>
            <person name="Yeager S."/>
            <person name="Yee E."/>
            <person name="Young G."/>
            <person name="Zainoun J."/>
            <person name="Zembeck L."/>
            <person name="Zimmer A."/>
            <person name="Zody M."/>
            <person name="Lander E."/>
        </authorList>
    </citation>
    <scope>NUCLEOTIDE SEQUENCE [LARGE SCALE GENOMIC DNA]</scope>
</reference>
<evidence type="ECO:0000256" key="2">
    <source>
        <dbReference type="ARBA" id="ARBA00009580"/>
    </source>
</evidence>
<evidence type="ECO:0000256" key="1">
    <source>
        <dbReference type="ARBA" id="ARBA00004245"/>
    </source>
</evidence>
<dbReference type="SUPFAM" id="SSF109715">
    <property type="entry name" value="DEK C-terminal domain"/>
    <property type="match status" value="1"/>
</dbReference>
<evidence type="ECO:0000256" key="4">
    <source>
        <dbReference type="ARBA" id="ARBA00022490"/>
    </source>
</evidence>
<dbReference type="SUPFAM" id="SSF52799">
    <property type="entry name" value="(Phosphotyrosine protein) phosphatases II"/>
    <property type="match status" value="1"/>
</dbReference>
<dbReference type="PANTHER" id="PTHR45864">
    <property type="entry name" value="SLINGSHOT PROTEIN PHOSPHATASE HOMOLOG"/>
    <property type="match status" value="1"/>
</dbReference>
<dbReference type="FunFam" id="3.90.190.10:FF:000004">
    <property type="entry name" value="Protein phosphatase Slingshot homolog 2"/>
    <property type="match status" value="1"/>
</dbReference>
<dbReference type="GO" id="GO:0005856">
    <property type="term" value="C:cytoskeleton"/>
    <property type="evidence" value="ECO:0007669"/>
    <property type="project" value="UniProtKB-SubCell"/>
</dbReference>
<dbReference type="GO" id="GO:0004722">
    <property type="term" value="F:protein serine/threonine phosphatase activity"/>
    <property type="evidence" value="ECO:0007669"/>
    <property type="project" value="UniProtKB-EC"/>
</dbReference>
<evidence type="ECO:0000256" key="7">
    <source>
        <dbReference type="ARBA" id="ARBA00023212"/>
    </source>
</evidence>
<dbReference type="InterPro" id="IPR000340">
    <property type="entry name" value="Dual-sp_phosphatase_cat-dom"/>
</dbReference>
<dbReference type="EC" id="3.1.3.16" evidence="3"/>
<dbReference type="GO" id="GO:0030837">
    <property type="term" value="P:negative regulation of actin filament polymerization"/>
    <property type="evidence" value="ECO:0007669"/>
    <property type="project" value="InterPro"/>
</dbReference>
<dbReference type="GO" id="GO:0003779">
    <property type="term" value="F:actin binding"/>
    <property type="evidence" value="ECO:0007669"/>
    <property type="project" value="InterPro"/>
</dbReference>
<dbReference type="InterPro" id="IPR043587">
    <property type="entry name" value="Phosphatase_SSH-like"/>
</dbReference>
<dbReference type="Pfam" id="PF00782">
    <property type="entry name" value="DSPc"/>
    <property type="match status" value="1"/>
</dbReference>
<dbReference type="InterPro" id="IPR014876">
    <property type="entry name" value="DEK_C"/>
</dbReference>
<evidence type="ECO:0000259" key="9">
    <source>
        <dbReference type="PROSITE" id="PS50054"/>
    </source>
</evidence>
<keyword evidence="6" id="KW-0904">Protein phosphatase</keyword>
<protein>
    <recommendedName>
        <fullName evidence="3">protein-serine/threonine phosphatase</fullName>
        <ecNumber evidence="3">3.1.3.16</ecNumber>
    </recommendedName>
</protein>
<dbReference type="InParanoid" id="H2Z631"/>
<dbReference type="Ensembl" id="ENSCSAVT00000013192.1">
    <property type="protein sequence ID" value="ENSCSAVP00000013043.1"/>
    <property type="gene ID" value="ENSCSAVG00000007665.1"/>
</dbReference>
<name>H2Z631_CIOSA</name>
<dbReference type="InterPro" id="IPR000387">
    <property type="entry name" value="Tyr_Pase_dom"/>
</dbReference>
<keyword evidence="13" id="KW-1185">Reference proteome</keyword>
<dbReference type="PROSITE" id="PS50056">
    <property type="entry name" value="TYR_PHOSPHATASE_2"/>
    <property type="match status" value="1"/>
</dbReference>
<proteinExistence type="inferred from homology"/>
<dbReference type="GeneTree" id="ENSGT00940000171707"/>
<evidence type="ECO:0000313" key="13">
    <source>
        <dbReference type="Proteomes" id="UP000007875"/>
    </source>
</evidence>
<dbReference type="STRING" id="51511.ENSCSAVP00000013043"/>
<dbReference type="HOGENOM" id="CLU_006650_3_0_1"/>